<comment type="catalytic activity">
    <reaction evidence="11 13">
        <text>L-threonyl-[protein] + ATP = O-phospho-L-threonyl-[protein] + ADP + H(+)</text>
        <dbReference type="Rhea" id="RHEA:46608"/>
        <dbReference type="Rhea" id="RHEA-COMP:11060"/>
        <dbReference type="Rhea" id="RHEA-COMP:11605"/>
        <dbReference type="ChEBI" id="CHEBI:15378"/>
        <dbReference type="ChEBI" id="CHEBI:30013"/>
        <dbReference type="ChEBI" id="CHEBI:30616"/>
        <dbReference type="ChEBI" id="CHEBI:61977"/>
        <dbReference type="ChEBI" id="CHEBI:456216"/>
        <dbReference type="EC" id="2.7.11.1"/>
    </reaction>
</comment>
<evidence type="ECO:0000256" key="7">
    <source>
        <dbReference type="ARBA" id="ARBA00022777"/>
    </source>
</evidence>
<dbReference type="SMART" id="SM01343">
    <property type="entry name" value="FATC"/>
    <property type="match status" value="1"/>
</dbReference>
<comment type="subcellular location">
    <subcellularLocation>
        <location evidence="1 13">Nucleus</location>
    </subcellularLocation>
</comment>
<evidence type="ECO:0000256" key="13">
    <source>
        <dbReference type="RuleBase" id="RU365027"/>
    </source>
</evidence>
<dbReference type="Pfam" id="PF02259">
    <property type="entry name" value="FAT"/>
    <property type="match status" value="1"/>
</dbReference>
<keyword evidence="8 13" id="KW-0067">ATP-binding</keyword>
<dbReference type="PROSITE" id="PS00916">
    <property type="entry name" value="PI3_4_KINASE_2"/>
    <property type="match status" value="1"/>
</dbReference>
<dbReference type="SUPFAM" id="SSF48371">
    <property type="entry name" value="ARM repeat"/>
    <property type="match status" value="1"/>
</dbReference>
<dbReference type="InterPro" id="IPR016024">
    <property type="entry name" value="ARM-type_fold"/>
</dbReference>
<dbReference type="InterPro" id="IPR021668">
    <property type="entry name" value="TAN"/>
</dbReference>
<reference evidence="18" key="2">
    <citation type="submission" date="2022-10" db="EMBL/GenBank/DDBJ databases">
        <authorList>
            <consortium name="ENA_rothamsted_submissions"/>
            <consortium name="culmorum"/>
            <person name="King R."/>
        </authorList>
    </citation>
    <scope>NUCLEOTIDE SEQUENCE</scope>
</reference>
<dbReference type="Pfam" id="PF11640">
    <property type="entry name" value="TAN"/>
    <property type="match status" value="1"/>
</dbReference>
<keyword evidence="19" id="KW-1185">Reference proteome</keyword>
<evidence type="ECO:0000259" key="16">
    <source>
        <dbReference type="PROSITE" id="PS51189"/>
    </source>
</evidence>
<dbReference type="PROSITE" id="PS51190">
    <property type="entry name" value="FATC"/>
    <property type="match status" value="1"/>
</dbReference>
<keyword evidence="10" id="KW-0131">Cell cycle</keyword>
<evidence type="ECO:0000256" key="2">
    <source>
        <dbReference type="ARBA" id="ARBA00010769"/>
    </source>
</evidence>
<dbReference type="SUPFAM" id="SSF56112">
    <property type="entry name" value="Protein kinase-like (PK-like)"/>
    <property type="match status" value="1"/>
</dbReference>
<keyword evidence="5 13" id="KW-0547">Nucleotide-binding</keyword>
<dbReference type="Pfam" id="PF00454">
    <property type="entry name" value="PI3_PI4_kinase"/>
    <property type="match status" value="1"/>
</dbReference>
<evidence type="ECO:0000256" key="14">
    <source>
        <dbReference type="SAM" id="Coils"/>
    </source>
</evidence>
<dbReference type="PROSITE" id="PS51189">
    <property type="entry name" value="FAT"/>
    <property type="match status" value="1"/>
</dbReference>
<organism evidence="18 19">
    <name type="scientific">Phaedon cochleariae</name>
    <name type="common">Mustard beetle</name>
    <dbReference type="NCBI Taxonomy" id="80249"/>
    <lineage>
        <taxon>Eukaryota</taxon>
        <taxon>Metazoa</taxon>
        <taxon>Ecdysozoa</taxon>
        <taxon>Arthropoda</taxon>
        <taxon>Hexapoda</taxon>
        <taxon>Insecta</taxon>
        <taxon>Pterygota</taxon>
        <taxon>Neoptera</taxon>
        <taxon>Endopterygota</taxon>
        <taxon>Coleoptera</taxon>
        <taxon>Polyphaga</taxon>
        <taxon>Cucujiformia</taxon>
        <taxon>Chrysomeloidea</taxon>
        <taxon>Chrysomelidae</taxon>
        <taxon>Chrysomelinae</taxon>
        <taxon>Chrysomelini</taxon>
        <taxon>Phaedon</taxon>
    </lineage>
</organism>
<comment type="catalytic activity">
    <reaction evidence="12">
        <text>L-seryl-[protein] + ATP = O-phospho-L-seryl-[protein] + ADP + H(+)</text>
        <dbReference type="Rhea" id="RHEA:17989"/>
        <dbReference type="Rhea" id="RHEA-COMP:9863"/>
        <dbReference type="Rhea" id="RHEA-COMP:11604"/>
        <dbReference type="ChEBI" id="CHEBI:15378"/>
        <dbReference type="ChEBI" id="CHEBI:29999"/>
        <dbReference type="ChEBI" id="CHEBI:30616"/>
        <dbReference type="ChEBI" id="CHEBI:83421"/>
        <dbReference type="ChEBI" id="CHEBI:456216"/>
        <dbReference type="EC" id="2.7.11.1"/>
    </reaction>
</comment>
<feature type="coiled-coil region" evidence="14">
    <location>
        <begin position="2192"/>
        <end position="2219"/>
    </location>
</feature>
<dbReference type="PROSITE" id="PS00915">
    <property type="entry name" value="PI3_4_KINASE_1"/>
    <property type="match status" value="1"/>
</dbReference>
<dbReference type="InterPro" id="IPR000403">
    <property type="entry name" value="PI3/4_kinase_cat_dom"/>
</dbReference>
<gene>
    <name evidence="18" type="ORF">PHAECO_LOCUS9050</name>
</gene>
<name>A0A9P0DSD5_PHACE</name>
<keyword evidence="6 13" id="KW-0227">DNA damage</keyword>
<evidence type="ECO:0000256" key="3">
    <source>
        <dbReference type="ARBA" id="ARBA00022527"/>
    </source>
</evidence>
<dbReference type="GO" id="GO:0004674">
    <property type="term" value="F:protein serine/threonine kinase activity"/>
    <property type="evidence" value="ECO:0007669"/>
    <property type="project" value="UniProtKB-KW"/>
</dbReference>
<sequence>MTLTNDIEECCVHLESNRITDRKKFCNKLTTLLDNKDVIYILNEGTSISWKQVISSLQECLRKDAEKFVEDAKKKGCEPVPSPASGLFMQVIEIATSQTDNEVDISELSGYIIGCMKDHKMKKCYVSILMNVLYKCILAKSKSRGKLDQNDWGGLYEFLKDLCSERSHDMLTYKCLNLLIKWGPLSGLQASVMREEFTFLTRFCQLISQNSPKPQQEDTLEIAIEFCRHTAKDNRVSCCKFGEDVLPSFIQLYELNGREAKIKELLVQFSLLQVIIHQPNGVKEGHQVAYAFSWQSWKKCLKMIYVLLSKEINFYFQFRQKNTSFFKSQGESMILTEEFTILFVEISRLLFSCTDMDYTMSLDTDSSQIPQKRQKIDISLRSYITNIQDLKSWLWIHIVNSIIIRYPDIIDDEDYLLLLQILSTIQIESNDHNVIENIYHCLTTMLSIHSRKMNNIVCPPETEILWKVVGESTIRAFALNQHKAVTEVLLEKLIRNGIVHIDNIFQAYTSGILNISPQSIKTLHSALDFANIDQNEHCRKENLMKCILNPQNLKDYKYLRESRTAEFLVKLTLKEWPKSTDTDNEESNEMWNEYKDLIEIYLKTMFEDNAVARRDKDNVNVETTENNHSMELESATLMTNILKNFVQNTSDTEEILLSFLILIVNIASYAIDYDFLSEIQINDSVFIDLINEIFGHEKIKHFDLYKTKNEREAKRLLDCVDILDTLFSLRINTWMMKKLKSLVPLEFLRSLNLIFNDLQEEQKRKCNLFFDIKKGILKVLSTFSCVHGDFLNENQKNILEVLSVPSYNFNIDEDCTLCLTFLRSLKLAKPGVLPDNVLDNVLKSIQELCAARYQYSSYAVEILKILKDLFPHFAASSDEDNKNTAVALLKPFYDNYRNYGPSVALNLLDCMKKLCQIDPQCKFSLWFDIEVVRYVPEFLSSDFQEVRFKAIDTLVVFFSTNSRIKHLRDFHRQEEIFAKIYEMSNKVFEVGAISTDERRTDEVICRTASVLHTFSGIIMNGNNWIEECLFGLMKISYEKGIDSIDRILKVISKHLLGDANSNIMEKYLERLIERWLREGLQFDNFQFKLLKCDTKEAFYLKYFELCVPYLIVSDKKDLLSAAKQLQWTETKVVEKTAAKIFSKAICNDIENMGEHLTERNKSLSYYSTIVGSSNLKQILTNNLETLILGVLEFLTDEIYIKNTFEEIVIFPSKNLSVAQLKTCLTFIESYLCNGQSLVKFLCETNLGKMEKILLAVKLDFHNAISTEEKLKALHRYTFFVTIVSEIMAKNSEWQYYFLRDTIHTLINIIATQKDSPCVARGACKFLNIFFRNILPSYPDTLGQFLTFIVNSLKVFAVSQSVISVDCMDVLNFLIVENASKLMSQIEKLDNFPNHQYFQKIRTVHSKIRYGQKDISLEDEINLFLKHTDISTQQDSLIHLRKILSERKNDLKELYDKLQNIRGFSEDCEESSLHRLICTLSKFSCSRNQNVSFEAIRCLGELGPANLQTLVLQPEKTISDLKCSAFELLSGHVISLLIEYLVDSNINVVKTASETFYTVLDCREARTIAESNTDFGNGPINKKYILPFYPPNKASSTSRVAVDQEKFNSNIPNDSLWCPKEKSNHENWIITLVSELLDTFTYQSYLQKLIPVCKVKSEFAEQLLPLVVNIFLSLNNSRITNILLKKIDYFFDQHWQYAVPKYVEQNSITLNKKSVRCMLEVVSFIRLQRSFSSSKSKPSGELNINYLKVAKSAEFCAAHFSALLYAELWCQLKIEDIQNQDVSYCEKRSTMLDFIYEHQGAEVGEALQNILRNAYKSIGDLDALPGCGISFLLEPHFRVEHYKELGKWDQVTQFYAMQLFHSQNSPANELMESFKKNSLYQIPLLCSNNLDLDSQYECMWRLGQWTSGEKRKNSPKTVLSQEDFEKYRYYSLKALHDNNQCAFDETKKNQSLCIIDHLKHTSLESSQSLYPVLMRLQSLVEMENFAETSTTQSITSILTKWKTHDNLIEKSDFQYVEPIITQRLVMLTDYLKKNHNDQLKDYICDLSLDFTNLAKEEGHFKEGLTILEKLKYMSDISENVRTKIQLLDAQLSWLVNNKLVARHILNRLCKNEQICPKLRSRALKLSGQYMSETHSENRTTIISKYFLKSIKLMSTTNRNEKDIEDIMDTYDKLALFADREYQMIMMYTKSELFQRKIVNMEKAKREASNIQKQRKRTHDELKAAAIHDKQSNIDEIEINNTKVEGNQFLKLAFKYYLLTLVHSEDRNIRIFRIMSLFLENRNNDQIADTVEEHLHKLPTYKYITMLPQLIPHITETNTDLFSRRVNEIVEKCAIDHPHHTLPLLLSLVNANKDKEYSGMKGSASNTSKNDSRVSTAKNLLAKLKKRESLCALIDRLQQVSIALIDLAYYSDKNSENERVAQFKIPRSQKIMSIQNFDDVLLPTYNLNVDPSNKYSRIVGISSFGSVYHPVGGVNKPKKITCRGTDGKVHSQLVKGQDDIRQDAVMQQVFNIMNNLLSINKQTKKLLIRTYKVVPLSMRSGILKWVDDSMPIGEYLVGGEKNKIGAHQMYRPNDKSPGSCRASFKNCAGQSAEAKLVTYNEICKNFKPVFHKFFQTSFPQPTIWYERRRAYIHSVATTSMCGYVLGIGDRHVSNILIDMTTAEVIHIDFGIAFEQGRVLPTPETVPFRLTRDVVDGMGASGVEGIFRRSCEKTMEVLRQNSQTIITILEVLLYDPLYAWTVTSAEANKRQTDDEIDLRNLSNNLSEEENVTVNVTAERALLRLREKLQGTELGHPTSIEHQVGTLIQQAIDPANLCKLFVGWQPYL</sequence>
<dbReference type="Pfam" id="PF02260">
    <property type="entry name" value="FATC"/>
    <property type="match status" value="1"/>
</dbReference>
<dbReference type="InterPro" id="IPR014009">
    <property type="entry name" value="PIK_FAT"/>
</dbReference>
<feature type="domain" description="FATC" evidence="17">
    <location>
        <begin position="2792"/>
        <end position="2824"/>
    </location>
</feature>
<evidence type="ECO:0000256" key="8">
    <source>
        <dbReference type="ARBA" id="ARBA00022840"/>
    </source>
</evidence>
<dbReference type="Gene3D" id="1.10.1070.11">
    <property type="entry name" value="Phosphatidylinositol 3-/4-kinase, catalytic domain"/>
    <property type="match status" value="1"/>
</dbReference>
<evidence type="ECO:0000256" key="6">
    <source>
        <dbReference type="ARBA" id="ARBA00022763"/>
    </source>
</evidence>
<evidence type="ECO:0000313" key="18">
    <source>
        <dbReference type="EMBL" id="CAH1170506.1"/>
    </source>
</evidence>
<dbReference type="PANTHER" id="PTHR37079">
    <property type="entry name" value="SERINE/THREONINE-PROTEIN KINASE ATM"/>
    <property type="match status" value="1"/>
</dbReference>
<evidence type="ECO:0000256" key="10">
    <source>
        <dbReference type="ARBA" id="ARBA00023306"/>
    </source>
</evidence>
<dbReference type="InterPro" id="IPR003151">
    <property type="entry name" value="PIK-rel_kinase_FAT"/>
</dbReference>
<dbReference type="OrthoDB" id="381190at2759"/>
<dbReference type="EC" id="2.7.11.1" evidence="13"/>
<keyword evidence="7 13" id="KW-0418">Kinase</keyword>
<keyword evidence="3 13" id="KW-0723">Serine/threonine-protein kinase</keyword>
<dbReference type="EMBL" id="OU896711">
    <property type="protein sequence ID" value="CAH1170506.1"/>
    <property type="molecule type" value="Genomic_DNA"/>
</dbReference>
<evidence type="ECO:0000313" key="19">
    <source>
        <dbReference type="Proteomes" id="UP001153737"/>
    </source>
</evidence>
<dbReference type="GO" id="GO:0005524">
    <property type="term" value="F:ATP binding"/>
    <property type="evidence" value="ECO:0007669"/>
    <property type="project" value="UniProtKB-KW"/>
</dbReference>
<dbReference type="InterPro" id="IPR018936">
    <property type="entry name" value="PI3/4_kinase_CS"/>
</dbReference>
<feature type="domain" description="PI3K/PI4K catalytic" evidence="15">
    <location>
        <begin position="2462"/>
        <end position="2783"/>
    </location>
</feature>
<evidence type="ECO:0000256" key="1">
    <source>
        <dbReference type="ARBA" id="ARBA00004123"/>
    </source>
</evidence>
<feature type="domain" description="FAT" evidence="16">
    <location>
        <begin position="1747"/>
        <end position="2349"/>
    </location>
</feature>
<evidence type="ECO:0000256" key="12">
    <source>
        <dbReference type="ARBA" id="ARBA00048679"/>
    </source>
</evidence>
<dbReference type="InterPro" id="IPR003152">
    <property type="entry name" value="FATC_dom"/>
</dbReference>
<keyword evidence="4 13" id="KW-0808">Transferase</keyword>
<keyword evidence="14" id="KW-0175">Coiled coil</keyword>
<evidence type="ECO:0000256" key="11">
    <source>
        <dbReference type="ARBA" id="ARBA00047899"/>
    </source>
</evidence>
<dbReference type="PANTHER" id="PTHR37079:SF4">
    <property type="entry name" value="SERINE_THREONINE-PROTEIN KINASE ATM"/>
    <property type="match status" value="1"/>
</dbReference>
<proteinExistence type="inferred from homology"/>
<dbReference type="SMART" id="SM00146">
    <property type="entry name" value="PI3Kc"/>
    <property type="match status" value="1"/>
</dbReference>
<dbReference type="FunFam" id="3.30.1010.10:FF:000023">
    <property type="entry name" value="Serine/threonine-protein kinase ATM"/>
    <property type="match status" value="1"/>
</dbReference>
<evidence type="ECO:0000256" key="5">
    <source>
        <dbReference type="ARBA" id="ARBA00022741"/>
    </source>
</evidence>
<comment type="similarity">
    <text evidence="2 13">Belongs to the PI3/PI4-kinase family. ATM subfamily.</text>
</comment>
<accession>A0A9P0DSD5</accession>
<dbReference type="PROSITE" id="PS50290">
    <property type="entry name" value="PI3_4_KINASE_3"/>
    <property type="match status" value="1"/>
</dbReference>
<protein>
    <recommendedName>
        <fullName evidence="13">non-specific serine/threonine protein kinase</fullName>
        <ecNumber evidence="13">2.7.11.1</ecNumber>
    </recommendedName>
</protein>
<dbReference type="InterPro" id="IPR011009">
    <property type="entry name" value="Kinase-like_dom_sf"/>
</dbReference>
<reference evidence="18" key="1">
    <citation type="submission" date="2022-01" db="EMBL/GenBank/DDBJ databases">
        <authorList>
            <person name="King R."/>
        </authorList>
    </citation>
    <scope>NUCLEOTIDE SEQUENCE</scope>
</reference>
<keyword evidence="9 13" id="KW-0539">Nucleus</keyword>
<evidence type="ECO:0000259" key="17">
    <source>
        <dbReference type="PROSITE" id="PS51190"/>
    </source>
</evidence>
<evidence type="ECO:0000256" key="4">
    <source>
        <dbReference type="ARBA" id="ARBA00022679"/>
    </source>
</evidence>
<dbReference type="GO" id="GO:0005634">
    <property type="term" value="C:nucleus"/>
    <property type="evidence" value="ECO:0007669"/>
    <property type="project" value="UniProtKB-SubCell"/>
</dbReference>
<dbReference type="Proteomes" id="UP001153737">
    <property type="component" value="Chromosome 5"/>
</dbReference>
<dbReference type="InterPro" id="IPR044107">
    <property type="entry name" value="PIKKc_ATM"/>
</dbReference>
<dbReference type="CDD" id="cd05171">
    <property type="entry name" value="PIKKc_ATM"/>
    <property type="match status" value="1"/>
</dbReference>
<dbReference type="GO" id="GO:0006281">
    <property type="term" value="P:DNA repair"/>
    <property type="evidence" value="ECO:0007669"/>
    <property type="project" value="InterPro"/>
</dbReference>
<dbReference type="Gene3D" id="3.30.1010.10">
    <property type="entry name" value="Phosphatidylinositol 3-kinase Catalytic Subunit, Chain A, domain 4"/>
    <property type="match status" value="1"/>
</dbReference>
<evidence type="ECO:0000256" key="9">
    <source>
        <dbReference type="ARBA" id="ARBA00023242"/>
    </source>
</evidence>
<dbReference type="InterPro" id="IPR036940">
    <property type="entry name" value="PI3/4_kinase_cat_sf"/>
</dbReference>
<evidence type="ECO:0000259" key="15">
    <source>
        <dbReference type="PROSITE" id="PS50290"/>
    </source>
</evidence>
<dbReference type="InterPro" id="IPR038980">
    <property type="entry name" value="ATM_plant"/>
</dbReference>